<evidence type="ECO:0000256" key="1">
    <source>
        <dbReference type="SAM" id="Phobius"/>
    </source>
</evidence>
<dbReference type="Proteomes" id="UP000070533">
    <property type="component" value="Unassembled WGS sequence"/>
</dbReference>
<gene>
    <name evidence="2" type="ORF">HMPREF3226_01471</name>
</gene>
<proteinExistence type="predicted"/>
<reference evidence="3" key="1">
    <citation type="submission" date="2016-01" db="EMBL/GenBank/DDBJ databases">
        <authorList>
            <person name="Mitreva M."/>
            <person name="Pepin K.H."/>
            <person name="Mihindukulasuriya K.A."/>
            <person name="Fulton R."/>
            <person name="Fronick C."/>
            <person name="O'Laughlin M."/>
            <person name="Miner T."/>
            <person name="Herter B."/>
            <person name="Rosa B.A."/>
            <person name="Cordes M."/>
            <person name="Tomlinson C."/>
            <person name="Wollam A."/>
            <person name="Palsikar V.B."/>
            <person name="Mardis E.R."/>
            <person name="Wilson R.K."/>
        </authorList>
    </citation>
    <scope>NUCLEOTIDE SEQUENCE [LARGE SCALE GENOMIC DNA]</scope>
    <source>
        <strain evidence="3">MJR7716</strain>
    </source>
</reference>
<dbReference type="AlphaFoldDB" id="A0A133Q6V8"/>
<feature type="transmembrane region" description="Helical" evidence="1">
    <location>
        <begin position="29"/>
        <end position="51"/>
    </location>
</feature>
<organism evidence="2 3">
    <name type="scientific">Prevotella corporis</name>
    <dbReference type="NCBI Taxonomy" id="28128"/>
    <lineage>
        <taxon>Bacteria</taxon>
        <taxon>Pseudomonadati</taxon>
        <taxon>Bacteroidota</taxon>
        <taxon>Bacteroidia</taxon>
        <taxon>Bacteroidales</taxon>
        <taxon>Prevotellaceae</taxon>
        <taxon>Prevotella</taxon>
    </lineage>
</organism>
<feature type="transmembrane region" description="Helical" evidence="1">
    <location>
        <begin position="6"/>
        <end position="22"/>
    </location>
</feature>
<evidence type="ECO:0000313" key="3">
    <source>
        <dbReference type="Proteomes" id="UP000070533"/>
    </source>
</evidence>
<name>A0A133Q6V8_9BACT</name>
<keyword evidence="1" id="KW-1133">Transmembrane helix</keyword>
<dbReference type="PATRIC" id="fig|28128.5.peg.1506"/>
<comment type="caution">
    <text evidence="2">The sequence shown here is derived from an EMBL/GenBank/DDBJ whole genome shotgun (WGS) entry which is preliminary data.</text>
</comment>
<evidence type="ECO:0000313" key="2">
    <source>
        <dbReference type="EMBL" id="KXA38617.1"/>
    </source>
</evidence>
<dbReference type="EMBL" id="LRQG01000108">
    <property type="protein sequence ID" value="KXA38617.1"/>
    <property type="molecule type" value="Genomic_DNA"/>
</dbReference>
<keyword evidence="3" id="KW-1185">Reference proteome</keyword>
<protein>
    <submittedName>
        <fullName evidence="2">Uncharacterized protein</fullName>
    </submittedName>
</protein>
<sequence length="54" mass="6417">MVSWLIILSCFENLLLTNIYFLSLNNVLLLSYFLSLFYLTAIFIQIFAHYYNEG</sequence>
<keyword evidence="1" id="KW-0472">Membrane</keyword>
<accession>A0A133Q6V8</accession>
<keyword evidence="1" id="KW-0812">Transmembrane</keyword>